<proteinExistence type="predicted"/>
<dbReference type="Proteomes" id="UP000298416">
    <property type="component" value="Unassembled WGS sequence"/>
</dbReference>
<dbReference type="InterPro" id="IPR052220">
    <property type="entry name" value="METTL25"/>
</dbReference>
<evidence type="ECO:0000313" key="2">
    <source>
        <dbReference type="Proteomes" id="UP000298416"/>
    </source>
</evidence>
<gene>
    <name evidence="1" type="ORF">SASPL_132778</name>
</gene>
<keyword evidence="2" id="KW-1185">Reference proteome</keyword>
<name>A0A8X8ZHG0_SALSN</name>
<evidence type="ECO:0000313" key="1">
    <source>
        <dbReference type="EMBL" id="KAG6405192.1"/>
    </source>
</evidence>
<dbReference type="PANTHER" id="PTHR12496">
    <property type="entry name" value="CGI-41 METHYLTRANSFERASE"/>
    <property type="match status" value="1"/>
</dbReference>
<comment type="caution">
    <text evidence="1">The sequence shown here is derived from an EMBL/GenBank/DDBJ whole genome shotgun (WGS) entry which is preliminary data.</text>
</comment>
<accession>A0A8X8ZHG0</accession>
<dbReference type="EMBL" id="PNBA02000012">
    <property type="protein sequence ID" value="KAG6405192.1"/>
    <property type="molecule type" value="Genomic_DNA"/>
</dbReference>
<dbReference type="PANTHER" id="PTHR12496:SF0">
    <property type="entry name" value="METHYLTRANSFERASE DOMAIN-CONTAINING PROTEIN"/>
    <property type="match status" value="1"/>
</dbReference>
<sequence length="231" mass="26512">MECDEVKAVIRIGCCYNLLSEDDTAEADNLYGFPMSKGTKSASFRLGRNACDLACQVLFRYYPETIFRNPSIARQGKAIRRQHNRRILILDADSIDSAESFSQKNCSTWARNRLINEPYSYPESSNEESHDVDRYSMFVKFCESGLDQLELNDSQDIEYSRVWKETEEFSELVGPYWTLRAALGPILETLLLLDRLLYLQEQSNVLSEAVMVPLFDPILSPRNVALIARKI</sequence>
<reference evidence="1" key="1">
    <citation type="submission" date="2018-01" db="EMBL/GenBank/DDBJ databases">
        <authorList>
            <person name="Mao J.F."/>
        </authorList>
    </citation>
    <scope>NUCLEOTIDE SEQUENCE</scope>
    <source>
        <strain evidence="1">Huo1</strain>
        <tissue evidence="1">Leaf</tissue>
    </source>
</reference>
<protein>
    <submittedName>
        <fullName evidence="1">Uncharacterized protein</fullName>
    </submittedName>
</protein>
<dbReference type="AlphaFoldDB" id="A0A8X8ZHG0"/>
<reference evidence="1" key="2">
    <citation type="submission" date="2020-08" db="EMBL/GenBank/DDBJ databases">
        <title>Plant Genome Project.</title>
        <authorList>
            <person name="Zhang R.-G."/>
        </authorList>
    </citation>
    <scope>NUCLEOTIDE SEQUENCE</scope>
    <source>
        <strain evidence="1">Huo1</strain>
        <tissue evidence="1">Leaf</tissue>
    </source>
</reference>
<organism evidence="1">
    <name type="scientific">Salvia splendens</name>
    <name type="common">Scarlet sage</name>
    <dbReference type="NCBI Taxonomy" id="180675"/>
    <lineage>
        <taxon>Eukaryota</taxon>
        <taxon>Viridiplantae</taxon>
        <taxon>Streptophyta</taxon>
        <taxon>Embryophyta</taxon>
        <taxon>Tracheophyta</taxon>
        <taxon>Spermatophyta</taxon>
        <taxon>Magnoliopsida</taxon>
        <taxon>eudicotyledons</taxon>
        <taxon>Gunneridae</taxon>
        <taxon>Pentapetalae</taxon>
        <taxon>asterids</taxon>
        <taxon>lamiids</taxon>
        <taxon>Lamiales</taxon>
        <taxon>Lamiaceae</taxon>
        <taxon>Nepetoideae</taxon>
        <taxon>Mentheae</taxon>
        <taxon>Salviinae</taxon>
        <taxon>Salvia</taxon>
        <taxon>Salvia subgen. Calosphace</taxon>
        <taxon>core Calosphace</taxon>
    </lineage>
</organism>